<proteinExistence type="inferred from homology"/>
<evidence type="ECO:0000256" key="13">
    <source>
        <dbReference type="PIRSR" id="PIRSR601273-2"/>
    </source>
</evidence>
<name>A0A6C0GNL6_9BACT</name>
<gene>
    <name evidence="15" type="primary">phhA</name>
    <name evidence="15" type="ORF">GXP67_22380</name>
</gene>
<dbReference type="PROSITE" id="PS51410">
    <property type="entry name" value="BH4_AAA_HYDROXYL_2"/>
    <property type="match status" value="1"/>
</dbReference>
<keyword evidence="10 15" id="KW-0503">Monooxygenase</keyword>
<dbReference type="PANTHER" id="PTHR11473">
    <property type="entry name" value="AROMATIC AMINO ACID HYDROXYLASE"/>
    <property type="match status" value="1"/>
</dbReference>
<dbReference type="InterPro" id="IPR036951">
    <property type="entry name" value="ArAA_hydroxylase_sf"/>
</dbReference>
<evidence type="ECO:0000256" key="6">
    <source>
        <dbReference type="ARBA" id="ARBA00020276"/>
    </source>
</evidence>
<dbReference type="InterPro" id="IPR036329">
    <property type="entry name" value="Aro-AA_hydroxylase_C_sf"/>
</dbReference>
<dbReference type="InterPro" id="IPR005960">
    <property type="entry name" value="Phe-4-hydroxylase_mono"/>
</dbReference>
<dbReference type="NCBIfam" id="NF008877">
    <property type="entry name" value="PRK11913.1-2"/>
    <property type="match status" value="1"/>
</dbReference>
<keyword evidence="8 15" id="KW-0560">Oxidoreductase</keyword>
<dbReference type="GO" id="GO:0004505">
    <property type="term" value="F:phenylalanine 4-monooxygenase activity"/>
    <property type="evidence" value="ECO:0007669"/>
    <property type="project" value="UniProtKB-EC"/>
</dbReference>
<organism evidence="15 16">
    <name type="scientific">Rhodocytophaga rosea</name>
    <dbReference type="NCBI Taxonomy" id="2704465"/>
    <lineage>
        <taxon>Bacteria</taxon>
        <taxon>Pseudomonadati</taxon>
        <taxon>Bacteroidota</taxon>
        <taxon>Cytophagia</taxon>
        <taxon>Cytophagales</taxon>
        <taxon>Rhodocytophagaceae</taxon>
        <taxon>Rhodocytophaga</taxon>
    </lineage>
</organism>
<dbReference type="EMBL" id="CP048222">
    <property type="protein sequence ID" value="QHT69192.1"/>
    <property type="molecule type" value="Genomic_DNA"/>
</dbReference>
<dbReference type="InterPro" id="IPR018301">
    <property type="entry name" value="ArAA_hydroxylase_Fe/CU_BS"/>
</dbReference>
<dbReference type="Pfam" id="PF00351">
    <property type="entry name" value="Biopterin_H"/>
    <property type="match status" value="1"/>
</dbReference>
<dbReference type="GO" id="GO:0005506">
    <property type="term" value="F:iron ion binding"/>
    <property type="evidence" value="ECO:0007669"/>
    <property type="project" value="InterPro"/>
</dbReference>
<comment type="cofactor">
    <cofactor evidence="2 13">
        <name>Fe(2+)</name>
        <dbReference type="ChEBI" id="CHEBI:29033"/>
    </cofactor>
</comment>
<evidence type="ECO:0000313" key="16">
    <source>
        <dbReference type="Proteomes" id="UP000480178"/>
    </source>
</evidence>
<dbReference type="InterPro" id="IPR019774">
    <property type="entry name" value="Aromatic-AA_hydroxylase_C"/>
</dbReference>
<evidence type="ECO:0000256" key="10">
    <source>
        <dbReference type="ARBA" id="ARBA00023033"/>
    </source>
</evidence>
<keyword evidence="7 13" id="KW-0479">Metal-binding</keyword>
<keyword evidence="9 13" id="KW-0408">Iron</keyword>
<sequence>MKQQYDKYTADDQEVWRILFNRQIKKMPGAATDEYLAGMKRIKFTAERIPDFDEVNQILKDISGWQLYVVPGLLPNKEFFELMKNRNFCATTWLRKKSQLDYLEEPDMFHDVFGHVPLLTNTDLCNFLVGLSQIALKYIENELAIELVARLYWYTVEFGLIRDKNKLRIYGAGILSSAGETEYSLKSDVPLRIPYNVKEIIRTPYIKDKFQSQYFVIDSFEQLFNSVADIDTCIAEEIKNSLITQ</sequence>
<feature type="binding site" evidence="13">
    <location>
        <position position="157"/>
    </location>
    <ligand>
        <name>Fe cation</name>
        <dbReference type="ChEBI" id="CHEBI:24875"/>
    </ligand>
</feature>
<dbReference type="Gene3D" id="1.10.800.10">
    <property type="entry name" value="Aromatic amino acid hydroxylase"/>
    <property type="match status" value="1"/>
</dbReference>
<feature type="binding site" evidence="13">
    <location>
        <position position="115"/>
    </location>
    <ligand>
        <name>Fe cation</name>
        <dbReference type="ChEBI" id="CHEBI:24875"/>
    </ligand>
</feature>
<evidence type="ECO:0000313" key="15">
    <source>
        <dbReference type="EMBL" id="QHT69192.1"/>
    </source>
</evidence>
<dbReference type="RefSeq" id="WP_162445181.1">
    <property type="nucleotide sequence ID" value="NZ_CP048222.1"/>
</dbReference>
<evidence type="ECO:0000259" key="14">
    <source>
        <dbReference type="PROSITE" id="PS51410"/>
    </source>
</evidence>
<dbReference type="Proteomes" id="UP000480178">
    <property type="component" value="Chromosome"/>
</dbReference>
<dbReference type="UniPathway" id="UPA00139">
    <property type="reaction ID" value="UER00337"/>
</dbReference>
<dbReference type="PROSITE" id="PS00367">
    <property type="entry name" value="BH4_AAA_HYDROXYL_1"/>
    <property type="match status" value="1"/>
</dbReference>
<evidence type="ECO:0000256" key="9">
    <source>
        <dbReference type="ARBA" id="ARBA00023004"/>
    </source>
</evidence>
<dbReference type="PANTHER" id="PTHR11473:SF24">
    <property type="entry name" value="PHENYLALANINE-4-HYDROXYLASE"/>
    <property type="match status" value="1"/>
</dbReference>
<evidence type="ECO:0000256" key="3">
    <source>
        <dbReference type="ARBA" id="ARBA00005088"/>
    </source>
</evidence>
<dbReference type="GO" id="GO:0006559">
    <property type="term" value="P:L-phenylalanine catabolic process"/>
    <property type="evidence" value="ECO:0007669"/>
    <property type="project" value="UniProtKB-UniPathway"/>
</dbReference>
<dbReference type="SUPFAM" id="SSF56534">
    <property type="entry name" value="Aromatic aminoacid monoxygenases, catalytic and oligomerization domains"/>
    <property type="match status" value="1"/>
</dbReference>
<evidence type="ECO:0000256" key="5">
    <source>
        <dbReference type="ARBA" id="ARBA00011995"/>
    </source>
</evidence>
<evidence type="ECO:0000256" key="8">
    <source>
        <dbReference type="ARBA" id="ARBA00023002"/>
    </source>
</evidence>
<dbReference type="InterPro" id="IPR001273">
    <property type="entry name" value="ArAA_hydroxylase"/>
</dbReference>
<dbReference type="EC" id="1.14.16.1" evidence="5"/>
<evidence type="ECO:0000256" key="2">
    <source>
        <dbReference type="ARBA" id="ARBA00001954"/>
    </source>
</evidence>
<protein>
    <recommendedName>
        <fullName evidence="6">Phenylalanine-4-hydroxylase</fullName>
        <ecNumber evidence="5">1.14.16.1</ecNumber>
    </recommendedName>
    <alternativeName>
        <fullName evidence="12">Phe-4-monooxygenase</fullName>
    </alternativeName>
</protein>
<comment type="pathway">
    <text evidence="3">Amino-acid degradation; L-phenylalanine degradation; acetoacetate and fumarate from L-phenylalanine: step 1/6.</text>
</comment>
<dbReference type="KEGG" id="rhoz:GXP67_22380"/>
<comment type="similarity">
    <text evidence="4">Belongs to the biopterin-dependent aromatic amino acid hydroxylase family.</text>
</comment>
<evidence type="ECO:0000256" key="7">
    <source>
        <dbReference type="ARBA" id="ARBA00022723"/>
    </source>
</evidence>
<comment type="catalytic activity">
    <reaction evidence="1">
        <text>(6R)-L-erythro-5,6,7,8-tetrahydrobiopterin + L-phenylalanine + O2 = (4aS,6R)-4a-hydroxy-L-erythro-5,6,7,8-tetrahydrobiopterin + L-tyrosine</text>
        <dbReference type="Rhea" id="RHEA:20273"/>
        <dbReference type="ChEBI" id="CHEBI:15379"/>
        <dbReference type="ChEBI" id="CHEBI:15642"/>
        <dbReference type="ChEBI" id="CHEBI:58095"/>
        <dbReference type="ChEBI" id="CHEBI:58315"/>
        <dbReference type="ChEBI" id="CHEBI:59560"/>
        <dbReference type="EC" id="1.14.16.1"/>
    </reaction>
</comment>
<feature type="domain" description="Biopterin-dependent aromatic amino acid hydroxylase family profile" evidence="14">
    <location>
        <begin position="1"/>
        <end position="245"/>
    </location>
</feature>
<evidence type="ECO:0000256" key="4">
    <source>
        <dbReference type="ARBA" id="ARBA00009712"/>
    </source>
</evidence>
<evidence type="ECO:0000256" key="12">
    <source>
        <dbReference type="ARBA" id="ARBA00029922"/>
    </source>
</evidence>
<accession>A0A6C0GNL6</accession>
<keyword evidence="11" id="KW-0585">Phenylalanine catabolism</keyword>
<dbReference type="PRINTS" id="PR00372">
    <property type="entry name" value="FYWHYDRXLASE"/>
</dbReference>
<feature type="binding site" evidence="13">
    <location>
        <position position="110"/>
    </location>
    <ligand>
        <name>Fe cation</name>
        <dbReference type="ChEBI" id="CHEBI:24875"/>
    </ligand>
</feature>
<dbReference type="NCBIfam" id="TIGR01267">
    <property type="entry name" value="Phe4hydrox_mono"/>
    <property type="match status" value="1"/>
</dbReference>
<evidence type="ECO:0000256" key="1">
    <source>
        <dbReference type="ARBA" id="ARBA00001060"/>
    </source>
</evidence>
<dbReference type="AlphaFoldDB" id="A0A6C0GNL6"/>
<evidence type="ECO:0000256" key="11">
    <source>
        <dbReference type="ARBA" id="ARBA00023232"/>
    </source>
</evidence>
<keyword evidence="16" id="KW-1185">Reference proteome</keyword>
<reference evidence="15 16" key="1">
    <citation type="submission" date="2020-01" db="EMBL/GenBank/DDBJ databases">
        <authorList>
            <person name="Kim M.K."/>
        </authorList>
    </citation>
    <scope>NUCLEOTIDE SEQUENCE [LARGE SCALE GENOMIC DNA]</scope>
    <source>
        <strain evidence="15 16">172606-1</strain>
    </source>
</reference>